<dbReference type="InterPro" id="IPR050625">
    <property type="entry name" value="ParA/MinD_ATPase"/>
</dbReference>
<dbReference type="PANTHER" id="PTHR43384">
    <property type="entry name" value="SEPTUM SITE-DETERMINING PROTEIN MIND HOMOLOG, CHLOROPLASTIC-RELATED"/>
    <property type="match status" value="1"/>
</dbReference>
<keyword evidence="1" id="KW-0547">Nucleotide-binding</keyword>
<dbReference type="InterPro" id="IPR002586">
    <property type="entry name" value="CobQ/CobB/MinD/ParA_Nub-bd_dom"/>
</dbReference>
<keyword evidence="6" id="KW-1185">Reference proteome</keyword>
<gene>
    <name evidence="5" type="ORF">EH165_04235</name>
</gene>
<dbReference type="InterPro" id="IPR027417">
    <property type="entry name" value="P-loop_NTPase"/>
</dbReference>
<evidence type="ECO:0000313" key="5">
    <source>
        <dbReference type="EMBL" id="AZI57489.1"/>
    </source>
</evidence>
<evidence type="ECO:0000256" key="2">
    <source>
        <dbReference type="ARBA" id="ARBA00022840"/>
    </source>
</evidence>
<dbReference type="OrthoDB" id="3217709at2"/>
<dbReference type="AlphaFoldDB" id="A0A3G8ZJF5"/>
<sequence length="422" mass="43620">MMGGVLTAGSGQAWESELVAILDRPDSAMTVVRRCADITEVLASAATGRAHIAVLDSSLRKLDTEAISRLRLCAVAAVGVYPAGEESARARLLALGITALVADDAGVQNMIAVADEAVAELANHPESAVGQSDLRRSQPPISPEVAPAKAASGRGVGIVVAVWGPTGAPGRSTVAMGVADECALLGHRTLLIDADVYGGVLASAFGLLDESPGLAGACRMAANGRLDAAELIRHCWSVTPNLRLLTGISRADRWPELRPSALPKVLGLGSKMADLTVVDCGWSLEADEEISFDTMAPRRNGATLAVLSEADVVLVVGCADPTGMDRLVRALAELKEVAPQPQVMVVLNRIRKTGWSAGQASAALERFSGVRPLQSLPEDRAATDAGWNLGLALSVAAPSSGLRKALMSLALQVAAARSESVA</sequence>
<accession>A0A3G8ZJF5</accession>
<dbReference type="GO" id="GO:0016887">
    <property type="term" value="F:ATP hydrolysis activity"/>
    <property type="evidence" value="ECO:0007669"/>
    <property type="project" value="TreeGrafter"/>
</dbReference>
<dbReference type="GO" id="GO:0005829">
    <property type="term" value="C:cytosol"/>
    <property type="evidence" value="ECO:0007669"/>
    <property type="project" value="TreeGrafter"/>
</dbReference>
<feature type="domain" description="CobQ/CobB/MinD/ParA nucleotide binding" evidence="4">
    <location>
        <begin position="161"/>
        <end position="382"/>
    </location>
</feature>
<dbReference type="GO" id="GO:0005524">
    <property type="term" value="F:ATP binding"/>
    <property type="evidence" value="ECO:0007669"/>
    <property type="project" value="UniProtKB-KW"/>
</dbReference>
<dbReference type="GO" id="GO:0051782">
    <property type="term" value="P:negative regulation of cell division"/>
    <property type="evidence" value="ECO:0007669"/>
    <property type="project" value="TreeGrafter"/>
</dbReference>
<feature type="region of interest" description="Disordered" evidence="3">
    <location>
        <begin position="125"/>
        <end position="146"/>
    </location>
</feature>
<evidence type="ECO:0000313" key="6">
    <source>
        <dbReference type="Proteomes" id="UP000268084"/>
    </source>
</evidence>
<evidence type="ECO:0000259" key="4">
    <source>
        <dbReference type="Pfam" id="PF01656"/>
    </source>
</evidence>
<dbReference type="PANTHER" id="PTHR43384:SF6">
    <property type="entry name" value="SEPTUM SITE-DETERMINING PROTEIN MIND HOMOLOG, CHLOROPLASTIC"/>
    <property type="match status" value="1"/>
</dbReference>
<dbReference type="Pfam" id="PF01656">
    <property type="entry name" value="CbiA"/>
    <property type="match status" value="1"/>
</dbReference>
<dbReference type="KEGG" id="nak:EH165_04235"/>
<proteinExistence type="predicted"/>
<dbReference type="Gene3D" id="3.40.50.300">
    <property type="entry name" value="P-loop containing nucleotide triphosphate hydrolases"/>
    <property type="match status" value="1"/>
</dbReference>
<dbReference type="Proteomes" id="UP000268084">
    <property type="component" value="Chromosome"/>
</dbReference>
<reference evidence="5 6" key="1">
    <citation type="submission" date="2018-11" db="EMBL/GenBank/DDBJ databases">
        <authorList>
            <person name="Da X."/>
        </authorList>
    </citation>
    <scope>NUCLEOTIDE SEQUENCE [LARGE SCALE GENOMIC DNA]</scope>
    <source>
        <strain evidence="5 6">S14-144</strain>
    </source>
</reference>
<protein>
    <submittedName>
        <fullName evidence="5">Chromosome partitioning protein</fullName>
    </submittedName>
</protein>
<evidence type="ECO:0000256" key="3">
    <source>
        <dbReference type="SAM" id="MobiDB-lite"/>
    </source>
</evidence>
<dbReference type="GO" id="GO:0009898">
    <property type="term" value="C:cytoplasmic side of plasma membrane"/>
    <property type="evidence" value="ECO:0007669"/>
    <property type="project" value="TreeGrafter"/>
</dbReference>
<keyword evidence="2" id="KW-0067">ATP-binding</keyword>
<organism evidence="5 6">
    <name type="scientific">Nakamurella antarctica</name>
    <dbReference type="NCBI Taxonomy" id="1902245"/>
    <lineage>
        <taxon>Bacteria</taxon>
        <taxon>Bacillati</taxon>
        <taxon>Actinomycetota</taxon>
        <taxon>Actinomycetes</taxon>
        <taxon>Nakamurellales</taxon>
        <taxon>Nakamurellaceae</taxon>
        <taxon>Nakamurella</taxon>
    </lineage>
</organism>
<reference evidence="5 6" key="2">
    <citation type="submission" date="2018-12" db="EMBL/GenBank/DDBJ databases">
        <title>Nakamurella antarcticus sp. nov., isolated from Antarctica South Shetland Islands soil.</title>
        <authorList>
            <person name="Peng F."/>
        </authorList>
    </citation>
    <scope>NUCLEOTIDE SEQUENCE [LARGE SCALE GENOMIC DNA]</scope>
    <source>
        <strain evidence="5 6">S14-144</strain>
    </source>
</reference>
<dbReference type="EMBL" id="CP034170">
    <property type="protein sequence ID" value="AZI57489.1"/>
    <property type="molecule type" value="Genomic_DNA"/>
</dbReference>
<name>A0A3G8ZJF5_9ACTN</name>
<evidence type="ECO:0000256" key="1">
    <source>
        <dbReference type="ARBA" id="ARBA00022741"/>
    </source>
</evidence>
<dbReference type="SUPFAM" id="SSF52540">
    <property type="entry name" value="P-loop containing nucleoside triphosphate hydrolases"/>
    <property type="match status" value="1"/>
</dbReference>